<evidence type="ECO:0000313" key="1">
    <source>
        <dbReference type="EMBL" id="ORY51066.1"/>
    </source>
</evidence>
<reference evidence="1 2" key="1">
    <citation type="submission" date="2016-07" db="EMBL/GenBank/DDBJ databases">
        <title>Pervasive Adenine N6-methylation of Active Genes in Fungi.</title>
        <authorList>
            <consortium name="DOE Joint Genome Institute"/>
            <person name="Mondo S.J."/>
            <person name="Dannebaum R.O."/>
            <person name="Kuo R.C."/>
            <person name="Labutti K."/>
            <person name="Haridas S."/>
            <person name="Kuo A."/>
            <person name="Salamov A."/>
            <person name="Ahrendt S.R."/>
            <person name="Lipzen A."/>
            <person name="Sullivan W."/>
            <person name="Andreopoulos W.B."/>
            <person name="Clum A."/>
            <person name="Lindquist E."/>
            <person name="Daum C."/>
            <person name="Ramamoorthy G.K."/>
            <person name="Gryganskyi A."/>
            <person name="Culley D."/>
            <person name="Magnuson J.K."/>
            <person name="James T.Y."/>
            <person name="O'Malley M.A."/>
            <person name="Stajich J.E."/>
            <person name="Spatafora J.W."/>
            <person name="Visel A."/>
            <person name="Grigoriev I.V."/>
        </authorList>
    </citation>
    <scope>NUCLEOTIDE SEQUENCE [LARGE SCALE GENOMIC DNA]</scope>
    <source>
        <strain evidence="1 2">JEL800</strain>
    </source>
</reference>
<protein>
    <submittedName>
        <fullName evidence="1">Uncharacterized protein</fullName>
    </submittedName>
</protein>
<keyword evidence="2" id="KW-1185">Reference proteome</keyword>
<evidence type="ECO:0000313" key="2">
    <source>
        <dbReference type="Proteomes" id="UP000193642"/>
    </source>
</evidence>
<name>A0A1Y2CVY1_9FUNG</name>
<dbReference type="AlphaFoldDB" id="A0A1Y2CVY1"/>
<comment type="caution">
    <text evidence="1">The sequence shown here is derived from an EMBL/GenBank/DDBJ whole genome shotgun (WGS) entry which is preliminary data.</text>
</comment>
<dbReference type="Proteomes" id="UP000193642">
    <property type="component" value="Unassembled WGS sequence"/>
</dbReference>
<sequence length="261" mass="29694">MKYPRQIYDPNPIFLNIMHPLRLKLWNLIGVIKQYWTVPPNSLHELFSSVLSSHLLDQLTSLQKSTPIDHLLFFDHPQIISPPDIKRFITQTLATRADLCAMNLTYHSTAWYFSFYMNYGDGKSLVDSNDLSLFDTDAMTTYDAFEGLICLWLLRYGDCNSKELRGSVGFMLASNVSNLGITKAMAGMLEEMEEVANTGVRRGFESISGFREADLGLANMSSPKSSTPRCFMSLLGMDVSNKVGWKGRTEESWKLFWKLND</sequence>
<accession>A0A1Y2CVY1</accession>
<organism evidence="1 2">
    <name type="scientific">Rhizoclosmatium globosum</name>
    <dbReference type="NCBI Taxonomy" id="329046"/>
    <lineage>
        <taxon>Eukaryota</taxon>
        <taxon>Fungi</taxon>
        <taxon>Fungi incertae sedis</taxon>
        <taxon>Chytridiomycota</taxon>
        <taxon>Chytridiomycota incertae sedis</taxon>
        <taxon>Chytridiomycetes</taxon>
        <taxon>Chytridiales</taxon>
        <taxon>Chytriomycetaceae</taxon>
        <taxon>Rhizoclosmatium</taxon>
    </lineage>
</organism>
<gene>
    <name evidence="1" type="ORF">BCR33DRAFT_712986</name>
</gene>
<proteinExistence type="predicted"/>
<dbReference type="EMBL" id="MCGO01000006">
    <property type="protein sequence ID" value="ORY51066.1"/>
    <property type="molecule type" value="Genomic_DNA"/>
</dbReference>